<feature type="coiled-coil region" evidence="13">
    <location>
        <begin position="127"/>
        <end position="158"/>
    </location>
</feature>
<keyword evidence="8" id="KW-0443">Lipid metabolism</keyword>
<reference evidence="16 17" key="1">
    <citation type="journal article" date="2016" name="BMC Genomics">
        <title>Comparative genomic and transcriptomic analyses of the Fuzhuan brick tea-fermentation fungus Aspergillus cristatus.</title>
        <authorList>
            <person name="Ge Y."/>
            <person name="Wang Y."/>
            <person name="Liu Y."/>
            <person name="Tan Y."/>
            <person name="Ren X."/>
            <person name="Zhang X."/>
            <person name="Hyde K.D."/>
            <person name="Liu Y."/>
            <person name="Liu Z."/>
        </authorList>
    </citation>
    <scope>NUCLEOTIDE SEQUENCE [LARGE SCALE GENOMIC DNA]</scope>
    <source>
        <strain evidence="16 17">GZAAS20.1005</strain>
    </source>
</reference>
<dbReference type="PANTHER" id="PTHR31201:SF1">
    <property type="entry name" value="GLYCEROPHOSPHOCHOLINE ACYLTRANSFERASE 1"/>
    <property type="match status" value="1"/>
</dbReference>
<dbReference type="VEuPathDB" id="FungiDB:SI65_10174"/>
<evidence type="ECO:0000313" key="17">
    <source>
        <dbReference type="Proteomes" id="UP000094569"/>
    </source>
</evidence>
<protein>
    <recommendedName>
        <fullName evidence="3">Glycerophosphocholine acyltransferase 1</fullName>
    </recommendedName>
</protein>
<accession>A0A1E3B0K2</accession>
<sequence length="555" mass="63786">MGMLTFSRFLSRPYPNHRDGPTIFSFQQKLIMEDTGYFQSRQSEPSVAALSPELEATAMDDDPLLDTEDLASVSTRSISPPASPRLSRNASFSNNSSSYQEDWETFPPLDKLSIFDLLDTFSLPHRLEKWQQAINAQKERVNKQREKLKSTSMNAKDQVFKEWKRRVPTADEQLDRYRRRMKVGVERLGKQWNAAATVSLREKISFIAGVLNIFISGYLVGAYPEYFYIWFSVQLIYFMPIRYYRYHKKGYHYFLADLCYFVNLMCMLSFWVFPQSKRLFISTFCLVFGNNAVAIAMWRNSLVFHSMDKVVSLFIHIMPPVSLHCLVHLTSAETLKERFPAIYAIKYSEPGSPEHYSLGDMVIWATVPYLIWQIAYHLLITVRRAEQIAAGRPTSFTWLRKSYANAWIGKLVLSLPESLQSVAFMLIQYSYALVTMLPCPLWFWYRWASAGFLMAVFVWSIHNGATYYLDVFGKRFQKELEELKKDVARWQSSPEALNTPLMTPLVAQNGNGQATPAQVASDKASIDRIPPLDAVAASTGAQEVNGNDSTVRERK</sequence>
<feature type="transmembrane region" description="Helical" evidence="15">
    <location>
        <begin position="204"/>
        <end position="221"/>
    </location>
</feature>
<dbReference type="Proteomes" id="UP000094569">
    <property type="component" value="Unassembled WGS sequence"/>
</dbReference>
<comment type="similarity">
    <text evidence="2">Belongs to the GPC1 family.</text>
</comment>
<keyword evidence="7 15" id="KW-1133">Transmembrane helix</keyword>
<keyword evidence="4" id="KW-0444">Lipid biosynthesis</keyword>
<evidence type="ECO:0000256" key="9">
    <source>
        <dbReference type="ARBA" id="ARBA00023136"/>
    </source>
</evidence>
<evidence type="ECO:0000256" key="14">
    <source>
        <dbReference type="SAM" id="MobiDB-lite"/>
    </source>
</evidence>
<dbReference type="STRING" id="573508.A0A1E3B0K2"/>
<evidence type="ECO:0000256" key="8">
    <source>
        <dbReference type="ARBA" id="ARBA00023098"/>
    </source>
</evidence>
<evidence type="ECO:0000256" key="12">
    <source>
        <dbReference type="ARBA" id="ARBA00023315"/>
    </source>
</evidence>
<feature type="transmembrane region" description="Helical" evidence="15">
    <location>
        <begin position="279"/>
        <end position="298"/>
    </location>
</feature>
<keyword evidence="11" id="KW-1208">Phospholipid metabolism</keyword>
<evidence type="ECO:0000313" key="16">
    <source>
        <dbReference type="EMBL" id="ODM14439.1"/>
    </source>
</evidence>
<feature type="transmembrane region" description="Helical" evidence="15">
    <location>
        <begin position="310"/>
        <end position="329"/>
    </location>
</feature>
<feature type="transmembrane region" description="Helical" evidence="15">
    <location>
        <begin position="451"/>
        <end position="469"/>
    </location>
</feature>
<organism evidence="16 17">
    <name type="scientific">Aspergillus cristatus</name>
    <name type="common">Chinese Fuzhuan brick tea-fermentation fungus</name>
    <name type="synonym">Eurotium cristatum</name>
    <dbReference type="NCBI Taxonomy" id="573508"/>
    <lineage>
        <taxon>Eukaryota</taxon>
        <taxon>Fungi</taxon>
        <taxon>Dikarya</taxon>
        <taxon>Ascomycota</taxon>
        <taxon>Pezizomycotina</taxon>
        <taxon>Eurotiomycetes</taxon>
        <taxon>Eurotiomycetidae</taxon>
        <taxon>Eurotiales</taxon>
        <taxon>Aspergillaceae</taxon>
        <taxon>Aspergillus</taxon>
        <taxon>Aspergillus subgen. Aspergillus</taxon>
    </lineage>
</organism>
<comment type="subcellular location">
    <subcellularLocation>
        <location evidence="1">Membrane</location>
        <topology evidence="1">Multi-pass membrane protein</topology>
    </subcellularLocation>
</comment>
<keyword evidence="13" id="KW-0175">Coiled coil</keyword>
<feature type="transmembrane region" description="Helical" evidence="15">
    <location>
        <begin position="251"/>
        <end position="273"/>
    </location>
</feature>
<keyword evidence="5" id="KW-0808">Transferase</keyword>
<evidence type="ECO:0000256" key="3">
    <source>
        <dbReference type="ARBA" id="ARBA00019082"/>
    </source>
</evidence>
<evidence type="ECO:0000256" key="13">
    <source>
        <dbReference type="SAM" id="Coils"/>
    </source>
</evidence>
<feature type="transmembrane region" description="Helical" evidence="15">
    <location>
        <begin position="361"/>
        <end position="382"/>
    </location>
</feature>
<evidence type="ECO:0000256" key="11">
    <source>
        <dbReference type="ARBA" id="ARBA00023264"/>
    </source>
</evidence>
<name>A0A1E3B0K2_ASPCR</name>
<evidence type="ECO:0000256" key="2">
    <source>
        <dbReference type="ARBA" id="ARBA00006675"/>
    </source>
</evidence>
<evidence type="ECO:0000256" key="1">
    <source>
        <dbReference type="ARBA" id="ARBA00004141"/>
    </source>
</evidence>
<dbReference type="GO" id="GO:0016020">
    <property type="term" value="C:membrane"/>
    <property type="evidence" value="ECO:0007669"/>
    <property type="project" value="UniProtKB-SubCell"/>
</dbReference>
<feature type="compositionally biased region" description="Low complexity" evidence="14">
    <location>
        <begin position="87"/>
        <end position="98"/>
    </location>
</feature>
<feature type="region of interest" description="Disordered" evidence="14">
    <location>
        <begin position="73"/>
        <end position="100"/>
    </location>
</feature>
<keyword evidence="17" id="KW-1185">Reference proteome</keyword>
<keyword evidence="10" id="KW-0594">Phospholipid biosynthesis</keyword>
<evidence type="ECO:0000256" key="15">
    <source>
        <dbReference type="SAM" id="Phobius"/>
    </source>
</evidence>
<proteinExistence type="inferred from homology"/>
<evidence type="ECO:0000256" key="7">
    <source>
        <dbReference type="ARBA" id="ARBA00022989"/>
    </source>
</evidence>
<dbReference type="GO" id="GO:0016746">
    <property type="term" value="F:acyltransferase activity"/>
    <property type="evidence" value="ECO:0007669"/>
    <property type="project" value="UniProtKB-KW"/>
</dbReference>
<dbReference type="InterPro" id="IPR021261">
    <property type="entry name" value="GPCAT"/>
</dbReference>
<dbReference type="EMBL" id="JXNT01000026">
    <property type="protein sequence ID" value="ODM14439.1"/>
    <property type="molecule type" value="Genomic_DNA"/>
</dbReference>
<dbReference type="OrthoDB" id="406287at2759"/>
<keyword evidence="6 15" id="KW-0812">Transmembrane</keyword>
<evidence type="ECO:0000256" key="6">
    <source>
        <dbReference type="ARBA" id="ARBA00022692"/>
    </source>
</evidence>
<keyword evidence="12" id="KW-0012">Acyltransferase</keyword>
<gene>
    <name evidence="16" type="ORF">SI65_10174</name>
</gene>
<evidence type="ECO:0000256" key="10">
    <source>
        <dbReference type="ARBA" id="ARBA00023209"/>
    </source>
</evidence>
<comment type="caution">
    <text evidence="16">The sequence shown here is derived from an EMBL/GenBank/DDBJ whole genome shotgun (WGS) entry which is preliminary data.</text>
</comment>
<dbReference type="GO" id="GO:0006656">
    <property type="term" value="P:phosphatidylcholine biosynthetic process"/>
    <property type="evidence" value="ECO:0007669"/>
    <property type="project" value="TreeGrafter"/>
</dbReference>
<dbReference type="PANTHER" id="PTHR31201">
    <property type="entry name" value="OS01G0585100 PROTEIN"/>
    <property type="match status" value="1"/>
</dbReference>
<evidence type="ECO:0000256" key="4">
    <source>
        <dbReference type="ARBA" id="ARBA00022516"/>
    </source>
</evidence>
<dbReference type="Pfam" id="PF10998">
    <property type="entry name" value="DUF2838"/>
    <property type="match status" value="1"/>
</dbReference>
<dbReference type="AlphaFoldDB" id="A0A1E3B0K2"/>
<keyword evidence="9 15" id="KW-0472">Membrane</keyword>
<evidence type="ECO:0000256" key="5">
    <source>
        <dbReference type="ARBA" id="ARBA00022679"/>
    </source>
</evidence>